<dbReference type="PROSITE" id="PS00211">
    <property type="entry name" value="ABC_TRANSPORTER_1"/>
    <property type="match status" value="1"/>
</dbReference>
<dbReference type="STRING" id="679901.Mzhil_0519"/>
<evidence type="ECO:0000313" key="5">
    <source>
        <dbReference type="EMBL" id="AEH60389.1"/>
    </source>
</evidence>
<dbReference type="HOGENOM" id="CLU_000604_1_2_2"/>
<dbReference type="AlphaFoldDB" id="F7XQ28"/>
<dbReference type="GO" id="GO:0016887">
    <property type="term" value="F:ATP hydrolysis activity"/>
    <property type="evidence" value="ECO:0007669"/>
    <property type="project" value="InterPro"/>
</dbReference>
<dbReference type="GeneID" id="10822128"/>
<keyword evidence="2" id="KW-0547">Nucleotide-binding</keyword>
<dbReference type="InterPro" id="IPR003439">
    <property type="entry name" value="ABC_transporter-like_ATP-bd"/>
</dbReference>
<reference evidence="5 6" key="1">
    <citation type="submission" date="2010-07" db="EMBL/GenBank/DDBJ databases">
        <title>The complete genome of Methanosalsum zhilinae DSM 4017.</title>
        <authorList>
            <consortium name="US DOE Joint Genome Institute (JGI-PGF)"/>
            <person name="Lucas S."/>
            <person name="Copeland A."/>
            <person name="Lapidus A."/>
            <person name="Glavina del Rio T."/>
            <person name="Dalin E."/>
            <person name="Tice H."/>
            <person name="Bruce D."/>
            <person name="Goodwin L."/>
            <person name="Pitluck S."/>
            <person name="Kyrpides N."/>
            <person name="Mavromatis K."/>
            <person name="Ovchinnikova G."/>
            <person name="Daligault H."/>
            <person name="Detter J.C."/>
            <person name="Han C."/>
            <person name="Tapia R."/>
            <person name="Larimer F."/>
            <person name="Land M."/>
            <person name="Hauser L."/>
            <person name="Markowitz V."/>
            <person name="Cheng J.-F."/>
            <person name="Hugenholtz P."/>
            <person name="Woyke T."/>
            <person name="Wu D."/>
            <person name="Spring S."/>
            <person name="Schueler E."/>
            <person name="Brambilla E."/>
            <person name="Klenk H.-P."/>
            <person name="Eisen J.A."/>
        </authorList>
    </citation>
    <scope>NUCLEOTIDE SEQUENCE [LARGE SCALE GENOMIC DNA]</scope>
    <source>
        <strain evidence="6">DSM 4017 / NBRC 107636 / OCM 62 / WeN5</strain>
    </source>
</reference>
<dbReference type="RefSeq" id="WP_013897828.1">
    <property type="nucleotide sequence ID" value="NC_015676.1"/>
</dbReference>
<proteinExistence type="predicted"/>
<evidence type="ECO:0000256" key="3">
    <source>
        <dbReference type="ARBA" id="ARBA00022840"/>
    </source>
</evidence>
<accession>F7XQ28</accession>
<dbReference type="InterPro" id="IPR027417">
    <property type="entry name" value="P-loop_NTPase"/>
</dbReference>
<dbReference type="KEGG" id="mzh:Mzhil_0519"/>
<dbReference type="PROSITE" id="PS50893">
    <property type="entry name" value="ABC_TRANSPORTER_2"/>
    <property type="match status" value="1"/>
</dbReference>
<feature type="domain" description="ABC transporter" evidence="4">
    <location>
        <begin position="5"/>
        <end position="234"/>
    </location>
</feature>
<name>F7XQ28_METZD</name>
<evidence type="ECO:0000256" key="2">
    <source>
        <dbReference type="ARBA" id="ARBA00022741"/>
    </source>
</evidence>
<dbReference type="InterPro" id="IPR051782">
    <property type="entry name" value="ABC_Transporter_VariousFunc"/>
</dbReference>
<organism evidence="5 6">
    <name type="scientific">Methanosalsum zhilinae (strain DSM 4017 / NBRC 107636 / OCM 62 / WeN5)</name>
    <name type="common">Methanohalophilus zhilinae</name>
    <dbReference type="NCBI Taxonomy" id="679901"/>
    <lineage>
        <taxon>Archaea</taxon>
        <taxon>Methanobacteriati</taxon>
        <taxon>Methanobacteriota</taxon>
        <taxon>Stenosarchaea group</taxon>
        <taxon>Methanomicrobia</taxon>
        <taxon>Methanosarcinales</taxon>
        <taxon>Methanosarcinaceae</taxon>
        <taxon>Methanosalsum</taxon>
    </lineage>
</organism>
<keyword evidence="6" id="KW-1185">Reference proteome</keyword>
<dbReference type="Gene3D" id="3.40.50.300">
    <property type="entry name" value="P-loop containing nucleotide triphosphate hydrolases"/>
    <property type="match status" value="1"/>
</dbReference>
<dbReference type="InterPro" id="IPR017871">
    <property type="entry name" value="ABC_transporter-like_CS"/>
</dbReference>
<dbReference type="PANTHER" id="PTHR42939:SF1">
    <property type="entry name" value="ABC TRANSPORTER ATP-BINDING PROTEIN ALBC-RELATED"/>
    <property type="match status" value="1"/>
</dbReference>
<evidence type="ECO:0000256" key="1">
    <source>
        <dbReference type="ARBA" id="ARBA00022448"/>
    </source>
</evidence>
<dbReference type="SMART" id="SM00382">
    <property type="entry name" value="AAA"/>
    <property type="match status" value="1"/>
</dbReference>
<evidence type="ECO:0000313" key="6">
    <source>
        <dbReference type="Proteomes" id="UP000006622"/>
    </source>
</evidence>
<evidence type="ECO:0000259" key="4">
    <source>
        <dbReference type="PROSITE" id="PS50893"/>
    </source>
</evidence>
<keyword evidence="1" id="KW-0813">Transport</keyword>
<gene>
    <name evidence="5" type="ordered locus">Mzhil_0519</name>
</gene>
<keyword evidence="3" id="KW-0067">ATP-binding</keyword>
<dbReference type="Proteomes" id="UP000006622">
    <property type="component" value="Chromosome"/>
</dbReference>
<dbReference type="SUPFAM" id="SSF52540">
    <property type="entry name" value="P-loop containing nucleoside triphosphate hydrolases"/>
    <property type="match status" value="1"/>
</dbReference>
<dbReference type="InterPro" id="IPR003593">
    <property type="entry name" value="AAA+_ATPase"/>
</dbReference>
<dbReference type="Pfam" id="PF00005">
    <property type="entry name" value="ABC_tran"/>
    <property type="match status" value="1"/>
</dbReference>
<dbReference type="CDD" id="cd03230">
    <property type="entry name" value="ABC_DR_subfamily_A"/>
    <property type="match status" value="1"/>
</dbReference>
<protein>
    <submittedName>
        <fullName evidence="5">ABC transporter related protein</fullName>
    </submittedName>
</protein>
<sequence>MNSIVSVKGLYKTFGGSPVLSNINMEVSSGEFVVIFGPNGAGKTTLIKTIATLTEPTKGTVSIEGREVHKHSVDVRRSIGLVSHDTFLYDSLTAEENLLFYGRMFEVDEDLLKSRVNQLISDSGLDMRMRDRVATFSKGMKQRLSIARALIHSPPVLLLDEPYSGLDPEATEIFNDLVIRDENIKVKVMASHNIENGFKLCTRAVIIQNGKIVFDRQKADICDVEEFELIYREILGF</sequence>
<dbReference type="PANTHER" id="PTHR42939">
    <property type="entry name" value="ABC TRANSPORTER ATP-BINDING PROTEIN ALBC-RELATED"/>
    <property type="match status" value="1"/>
</dbReference>
<dbReference type="EMBL" id="CP002101">
    <property type="protein sequence ID" value="AEH60389.1"/>
    <property type="molecule type" value="Genomic_DNA"/>
</dbReference>
<dbReference type="GO" id="GO:0005524">
    <property type="term" value="F:ATP binding"/>
    <property type="evidence" value="ECO:0007669"/>
    <property type="project" value="UniProtKB-KW"/>
</dbReference>
<dbReference type="OrthoDB" id="87732at2157"/>